<feature type="non-terminal residue" evidence="4">
    <location>
        <position position="1"/>
    </location>
</feature>
<dbReference type="EMBL" id="CAUYUJ010007259">
    <property type="protein sequence ID" value="CAK0820114.1"/>
    <property type="molecule type" value="Genomic_DNA"/>
</dbReference>
<keyword evidence="2" id="KW-0560">Oxidoreductase</keyword>
<dbReference type="SUPFAM" id="SSF53720">
    <property type="entry name" value="ALDH-like"/>
    <property type="match status" value="1"/>
</dbReference>
<dbReference type="InterPro" id="IPR012394">
    <property type="entry name" value="Aldehyde_DH_NAD(P)"/>
</dbReference>
<evidence type="ECO:0000256" key="1">
    <source>
        <dbReference type="ARBA" id="ARBA00009986"/>
    </source>
</evidence>
<evidence type="ECO:0000259" key="3">
    <source>
        <dbReference type="Pfam" id="PF00171"/>
    </source>
</evidence>
<comment type="caution">
    <text evidence="4">The sequence shown here is derived from an EMBL/GenBank/DDBJ whole genome shotgun (WGS) entry which is preliminary data.</text>
</comment>
<accession>A0ABN9RMX4</accession>
<evidence type="ECO:0000313" key="5">
    <source>
        <dbReference type="Proteomes" id="UP001189429"/>
    </source>
</evidence>
<dbReference type="InterPro" id="IPR016161">
    <property type="entry name" value="Ald_DH/histidinol_DH"/>
</dbReference>
<evidence type="ECO:0000256" key="2">
    <source>
        <dbReference type="ARBA" id="ARBA00023002"/>
    </source>
</evidence>
<comment type="similarity">
    <text evidence="1">Belongs to the aldehyde dehydrogenase family.</text>
</comment>
<dbReference type="InterPro" id="IPR015590">
    <property type="entry name" value="Aldehyde_DH_dom"/>
</dbReference>
<dbReference type="Pfam" id="PF00171">
    <property type="entry name" value="Aldedh"/>
    <property type="match status" value="1"/>
</dbReference>
<organism evidence="4 5">
    <name type="scientific">Prorocentrum cordatum</name>
    <dbReference type="NCBI Taxonomy" id="2364126"/>
    <lineage>
        <taxon>Eukaryota</taxon>
        <taxon>Sar</taxon>
        <taxon>Alveolata</taxon>
        <taxon>Dinophyceae</taxon>
        <taxon>Prorocentrales</taxon>
        <taxon>Prorocentraceae</taxon>
        <taxon>Prorocentrum</taxon>
    </lineage>
</organism>
<sequence length="154" mass="16585">ERQGALERVAQMVSEGIEDISAAQAHDRVVPPRFDGTAKMILGAIRFYQALVPDWLAPERLEDTTPPSLKAGVEADWAVVNEPKGVCINIAPWNAPVTLALIPTLGMLAAGNHVVIKPADLTPAVAAALRRLCEKYLAGYVVVKDRAGERLSRP</sequence>
<dbReference type="Gene3D" id="3.40.605.10">
    <property type="entry name" value="Aldehyde Dehydrogenase, Chain A, domain 1"/>
    <property type="match status" value="1"/>
</dbReference>
<dbReference type="PANTHER" id="PTHR43570">
    <property type="entry name" value="ALDEHYDE DEHYDROGENASE"/>
    <property type="match status" value="1"/>
</dbReference>
<dbReference type="InterPro" id="IPR016162">
    <property type="entry name" value="Ald_DH_N"/>
</dbReference>
<gene>
    <name evidence="4" type="ORF">PCOR1329_LOCUS21917</name>
</gene>
<keyword evidence="5" id="KW-1185">Reference proteome</keyword>
<proteinExistence type="inferred from homology"/>
<dbReference type="PANTHER" id="PTHR43570:SF16">
    <property type="entry name" value="ALDEHYDE DEHYDROGENASE TYPE III, ISOFORM Q"/>
    <property type="match status" value="1"/>
</dbReference>
<evidence type="ECO:0000313" key="4">
    <source>
        <dbReference type="EMBL" id="CAK0820114.1"/>
    </source>
</evidence>
<dbReference type="Proteomes" id="UP001189429">
    <property type="component" value="Unassembled WGS sequence"/>
</dbReference>
<protein>
    <recommendedName>
        <fullName evidence="3">Aldehyde dehydrogenase domain-containing protein</fullName>
    </recommendedName>
</protein>
<reference evidence="4" key="1">
    <citation type="submission" date="2023-10" db="EMBL/GenBank/DDBJ databases">
        <authorList>
            <person name="Chen Y."/>
            <person name="Shah S."/>
            <person name="Dougan E. K."/>
            <person name="Thang M."/>
            <person name="Chan C."/>
        </authorList>
    </citation>
    <scope>NUCLEOTIDE SEQUENCE [LARGE SCALE GENOMIC DNA]</scope>
</reference>
<name>A0ABN9RMX4_9DINO</name>
<feature type="domain" description="Aldehyde dehydrogenase" evidence="3">
    <location>
        <begin position="1"/>
        <end position="135"/>
    </location>
</feature>